<dbReference type="Gene3D" id="3.40.50.720">
    <property type="entry name" value="NAD(P)-binding Rossmann-like Domain"/>
    <property type="match status" value="1"/>
</dbReference>
<dbReference type="PANTHER" id="PTHR42760">
    <property type="entry name" value="SHORT-CHAIN DEHYDROGENASES/REDUCTASES FAMILY MEMBER"/>
    <property type="match status" value="1"/>
</dbReference>
<name>A0A8J7W1H7_9FIRM</name>
<dbReference type="GO" id="GO:0008206">
    <property type="term" value="P:bile acid metabolic process"/>
    <property type="evidence" value="ECO:0007669"/>
    <property type="project" value="UniProtKB-ARBA"/>
</dbReference>
<dbReference type="Pfam" id="PF13561">
    <property type="entry name" value="adh_short_C2"/>
    <property type="match status" value="1"/>
</dbReference>
<dbReference type="Proteomes" id="UP000675664">
    <property type="component" value="Unassembled WGS sequence"/>
</dbReference>
<dbReference type="InterPro" id="IPR020904">
    <property type="entry name" value="Sc_DH/Rdtase_CS"/>
</dbReference>
<evidence type="ECO:0000313" key="3">
    <source>
        <dbReference type="EMBL" id="MBR0597853.1"/>
    </source>
</evidence>
<reference evidence="3" key="2">
    <citation type="submission" date="2021-04" db="EMBL/GenBank/DDBJ databases">
        <authorList>
            <person name="Liu J."/>
        </authorList>
    </citation>
    <scope>NUCLEOTIDE SEQUENCE</scope>
    <source>
        <strain evidence="3">BAD-6</strain>
    </source>
</reference>
<organism evidence="3 4">
    <name type="scientific">Sinanaerobacter chloroacetimidivorans</name>
    <dbReference type="NCBI Taxonomy" id="2818044"/>
    <lineage>
        <taxon>Bacteria</taxon>
        <taxon>Bacillati</taxon>
        <taxon>Bacillota</taxon>
        <taxon>Clostridia</taxon>
        <taxon>Peptostreptococcales</taxon>
        <taxon>Anaerovoracaceae</taxon>
        <taxon>Sinanaerobacter</taxon>
    </lineage>
</organism>
<keyword evidence="2" id="KW-0560">Oxidoreductase</keyword>
<dbReference type="RefSeq" id="WP_227017980.1">
    <property type="nucleotide sequence ID" value="NZ_JAGSND010000004.1"/>
</dbReference>
<dbReference type="FunFam" id="3.40.50.720:FF:000084">
    <property type="entry name" value="Short-chain dehydrogenase reductase"/>
    <property type="match status" value="1"/>
</dbReference>
<evidence type="ECO:0000313" key="4">
    <source>
        <dbReference type="Proteomes" id="UP000675664"/>
    </source>
</evidence>
<proteinExistence type="inferred from homology"/>
<dbReference type="PROSITE" id="PS00061">
    <property type="entry name" value="ADH_SHORT"/>
    <property type="match status" value="1"/>
</dbReference>
<dbReference type="AlphaFoldDB" id="A0A8J7W1H7"/>
<keyword evidence="4" id="KW-1185">Reference proteome</keyword>
<dbReference type="PRINTS" id="PR00081">
    <property type="entry name" value="GDHRDH"/>
</dbReference>
<evidence type="ECO:0000256" key="2">
    <source>
        <dbReference type="ARBA" id="ARBA00023002"/>
    </source>
</evidence>
<gene>
    <name evidence="3" type="ORF">KCX82_08215</name>
</gene>
<protein>
    <submittedName>
        <fullName evidence="3">SDR family oxidoreductase</fullName>
    </submittedName>
</protein>
<dbReference type="InterPro" id="IPR002347">
    <property type="entry name" value="SDR_fam"/>
</dbReference>
<sequence length="252" mass="27093">MMELFNIRGKKAIVTGGSRGLGKGMAQGLHDAGVELVLMGTNETVITTAKEMDSSEARTYGVIADFKEEEDVRKAFYEALEFLGDIDILVNNAGMQIRHPSVEFPLRDWELVLAVNLTSVFLLSQLAGKIMLEKNSGKIINIASLLSFSGGYTVPAYAASKGGIAQLTKALSNEWAAGGINVNAIAPGYMDTDNTAEIKQDPKRYAQILERIPAGRWGSPDDLIGALIFLSSQASDYVNGSILSVDGGWMGR</sequence>
<dbReference type="SUPFAM" id="SSF51735">
    <property type="entry name" value="NAD(P)-binding Rossmann-fold domains"/>
    <property type="match status" value="1"/>
</dbReference>
<comment type="similarity">
    <text evidence="1">Belongs to the short-chain dehydrogenases/reductases (SDR) family.</text>
</comment>
<dbReference type="InterPro" id="IPR036291">
    <property type="entry name" value="NAD(P)-bd_dom_sf"/>
</dbReference>
<dbReference type="PANTHER" id="PTHR42760:SF5">
    <property type="entry name" value="2-DEHYDRO-3-DEOXY-D-GLUCONATE 5-DEHYDROGENASE"/>
    <property type="match status" value="1"/>
</dbReference>
<dbReference type="PRINTS" id="PR00080">
    <property type="entry name" value="SDRFAMILY"/>
</dbReference>
<dbReference type="EMBL" id="JAGSND010000004">
    <property type="protein sequence ID" value="MBR0597853.1"/>
    <property type="molecule type" value="Genomic_DNA"/>
</dbReference>
<comment type="caution">
    <text evidence="3">The sequence shown here is derived from an EMBL/GenBank/DDBJ whole genome shotgun (WGS) entry which is preliminary data.</text>
</comment>
<accession>A0A8J7W1H7</accession>
<reference evidence="3" key="1">
    <citation type="submission" date="2021-04" db="EMBL/GenBank/DDBJ databases">
        <title>Sinoanaerobacter chloroacetimidivorans sp. nov., an obligate anaerobic bacterium isolated from anaerobic sludge.</title>
        <authorList>
            <person name="Bao Y."/>
        </authorList>
    </citation>
    <scope>NUCLEOTIDE SEQUENCE</scope>
    <source>
        <strain evidence="3">BAD-6</strain>
    </source>
</reference>
<dbReference type="GO" id="GO:0016616">
    <property type="term" value="F:oxidoreductase activity, acting on the CH-OH group of donors, NAD or NADP as acceptor"/>
    <property type="evidence" value="ECO:0007669"/>
    <property type="project" value="TreeGrafter"/>
</dbReference>
<evidence type="ECO:0000256" key="1">
    <source>
        <dbReference type="ARBA" id="ARBA00006484"/>
    </source>
</evidence>